<proteinExistence type="predicted"/>
<feature type="compositionally biased region" description="Basic residues" evidence="1">
    <location>
        <begin position="25"/>
        <end position="36"/>
    </location>
</feature>
<feature type="region of interest" description="Disordered" evidence="1">
    <location>
        <begin position="25"/>
        <end position="44"/>
    </location>
</feature>
<sequence length="126" mass="14851">MDLKIYFFFPGVLQKTENAEFVKLRRERSRPNRPRRSNRETDDRNANISFARNLWLFGNTLPNIRKFLEEITSTVNPWTGRQLLRHPEAIHSDDEEDVDGDLLVSKNRGQWKLIYGMSSPKAQISF</sequence>
<name>A0A8D9ES48_9HEMI</name>
<dbReference type="EMBL" id="HBUF01565636">
    <property type="protein sequence ID" value="CAG6764395.1"/>
    <property type="molecule type" value="Transcribed_RNA"/>
</dbReference>
<organism evidence="2">
    <name type="scientific">Cacopsylla melanoneura</name>
    <dbReference type="NCBI Taxonomy" id="428564"/>
    <lineage>
        <taxon>Eukaryota</taxon>
        <taxon>Metazoa</taxon>
        <taxon>Ecdysozoa</taxon>
        <taxon>Arthropoda</taxon>
        <taxon>Hexapoda</taxon>
        <taxon>Insecta</taxon>
        <taxon>Pterygota</taxon>
        <taxon>Neoptera</taxon>
        <taxon>Paraneoptera</taxon>
        <taxon>Hemiptera</taxon>
        <taxon>Sternorrhyncha</taxon>
        <taxon>Psylloidea</taxon>
        <taxon>Psyllidae</taxon>
        <taxon>Psyllinae</taxon>
        <taxon>Cacopsylla</taxon>
    </lineage>
</organism>
<reference evidence="2" key="1">
    <citation type="submission" date="2021-05" db="EMBL/GenBank/DDBJ databases">
        <authorList>
            <person name="Alioto T."/>
            <person name="Alioto T."/>
            <person name="Gomez Garrido J."/>
        </authorList>
    </citation>
    <scope>NUCLEOTIDE SEQUENCE</scope>
</reference>
<accession>A0A8D9ES48</accession>
<protein>
    <submittedName>
        <fullName evidence="2">Uncharacterized protein</fullName>
    </submittedName>
</protein>
<evidence type="ECO:0000256" key="1">
    <source>
        <dbReference type="SAM" id="MobiDB-lite"/>
    </source>
</evidence>
<evidence type="ECO:0000313" key="2">
    <source>
        <dbReference type="EMBL" id="CAG6764398.1"/>
    </source>
</evidence>
<dbReference type="AlphaFoldDB" id="A0A8D9ES48"/>
<dbReference type="EMBL" id="HBUF01565637">
    <property type="protein sequence ID" value="CAG6764398.1"/>
    <property type="molecule type" value="Transcribed_RNA"/>
</dbReference>